<dbReference type="VEuPathDB" id="PlasmoDB:PmUG01_04017800"/>
<protein>
    <submittedName>
        <fullName evidence="1">Uncharacterized protein</fullName>
    </submittedName>
</protein>
<accession>A0A1C3KAI2</accession>
<dbReference type="Proteomes" id="UP000219799">
    <property type="component" value="Chromosome 4"/>
</dbReference>
<gene>
    <name evidence="1" type="primary">PmlGA01_040009800</name>
    <name evidence="1" type="ORF">PMLGA01_040009800</name>
</gene>
<dbReference type="EMBL" id="LT594492">
    <property type="protein sequence ID" value="SBT70554.1"/>
    <property type="molecule type" value="Genomic_DNA"/>
</dbReference>
<proteinExistence type="predicted"/>
<evidence type="ECO:0000313" key="1">
    <source>
        <dbReference type="EMBL" id="SBT70554.1"/>
    </source>
</evidence>
<dbReference type="AlphaFoldDB" id="A0A1C3KAI2"/>
<name>A0A1C3KAI2_PLAMA</name>
<evidence type="ECO:0000313" key="2">
    <source>
        <dbReference type="Proteomes" id="UP000219799"/>
    </source>
</evidence>
<reference evidence="1 2" key="1">
    <citation type="submission" date="2016-06" db="EMBL/GenBank/DDBJ databases">
        <authorList>
            <consortium name="Pathogen Informatics"/>
        </authorList>
    </citation>
    <scope>NUCLEOTIDE SEQUENCE [LARGE SCALE GENOMIC DNA]</scope>
    <source>
        <strain evidence="1">PmlGA01</strain>
    </source>
</reference>
<organism evidence="1 2">
    <name type="scientific">Plasmodium malariae</name>
    <dbReference type="NCBI Taxonomy" id="5858"/>
    <lineage>
        <taxon>Eukaryota</taxon>
        <taxon>Sar</taxon>
        <taxon>Alveolata</taxon>
        <taxon>Apicomplexa</taxon>
        <taxon>Aconoidasida</taxon>
        <taxon>Haemosporida</taxon>
        <taxon>Plasmodiidae</taxon>
        <taxon>Plasmodium</taxon>
        <taxon>Plasmodium (Plasmodium)</taxon>
    </lineage>
</organism>
<sequence length="313" mass="36254">MLKKPKTLYLNSALLLSKRIRHSASGKIQYSSHVHQKYERIKYTEEVYNMEDTYIRRVSKMNNTALTYTCEDINRKRMKNEYLWKLIYDRIKEIRNSFSVNELVVMFHAYCNSKSFDGNFILLINLFWTLLENKLNNMDYISLIALYFCAEKTENVKKMNEVGSSLLNHIIVNDCEEIKLTEKGLSIILKILCNTSGSSSNGNIGSNNVSNDNKTADEKILAHISKFIQRVDMKEIKNIMLSLHFLLKYKIFDEPFVVLLKKVQSLLIFKNINPHLVLKCLSLLTTINNPTAMQEVKSTLSIIYLSCYISSGT</sequence>